<feature type="domain" description="DUF3817" evidence="7">
    <location>
        <begin position="9"/>
        <end position="114"/>
    </location>
</feature>
<dbReference type="PANTHER" id="PTHR40077">
    <property type="entry name" value="MEMBRANE PROTEIN-RELATED"/>
    <property type="match status" value="1"/>
</dbReference>
<organism evidence="8 9">
    <name type="scientific">Nocardiopsis ansamitocini</name>
    <dbReference type="NCBI Taxonomy" id="1670832"/>
    <lineage>
        <taxon>Bacteria</taxon>
        <taxon>Bacillati</taxon>
        <taxon>Actinomycetota</taxon>
        <taxon>Actinomycetes</taxon>
        <taxon>Streptosporangiales</taxon>
        <taxon>Nocardiopsidaceae</taxon>
        <taxon>Nocardiopsis</taxon>
    </lineage>
</organism>
<evidence type="ECO:0000313" key="8">
    <source>
        <dbReference type="EMBL" id="GLU47263.1"/>
    </source>
</evidence>
<dbReference type="EMBL" id="BSQG01000002">
    <property type="protein sequence ID" value="GLU47263.1"/>
    <property type="molecule type" value="Genomic_DNA"/>
</dbReference>
<evidence type="ECO:0000256" key="6">
    <source>
        <dbReference type="SAM" id="Phobius"/>
    </source>
</evidence>
<keyword evidence="4 6" id="KW-1133">Transmembrane helix</keyword>
<dbReference type="RefSeq" id="WP_285758295.1">
    <property type="nucleotide sequence ID" value="NZ_BSQG01000002.1"/>
</dbReference>
<keyword evidence="3 6" id="KW-0812">Transmembrane</keyword>
<gene>
    <name evidence="8" type="ORF">Nans01_16140</name>
</gene>
<evidence type="ECO:0000256" key="1">
    <source>
        <dbReference type="ARBA" id="ARBA00004651"/>
    </source>
</evidence>
<evidence type="ECO:0000256" key="2">
    <source>
        <dbReference type="ARBA" id="ARBA00022475"/>
    </source>
</evidence>
<keyword evidence="5 6" id="KW-0472">Membrane</keyword>
<feature type="transmembrane region" description="Helical" evidence="6">
    <location>
        <begin position="61"/>
        <end position="83"/>
    </location>
</feature>
<accession>A0A9W6P548</accession>
<dbReference type="Proteomes" id="UP001165092">
    <property type="component" value="Unassembled WGS sequence"/>
</dbReference>
<dbReference type="Pfam" id="PF12823">
    <property type="entry name" value="DUF3817"/>
    <property type="match status" value="1"/>
</dbReference>
<evidence type="ECO:0000256" key="5">
    <source>
        <dbReference type="ARBA" id="ARBA00023136"/>
    </source>
</evidence>
<evidence type="ECO:0000313" key="9">
    <source>
        <dbReference type="Proteomes" id="UP001165092"/>
    </source>
</evidence>
<dbReference type="InterPro" id="IPR023845">
    <property type="entry name" value="DUF3817_TM"/>
</dbReference>
<evidence type="ECO:0000259" key="7">
    <source>
        <dbReference type="Pfam" id="PF12823"/>
    </source>
</evidence>
<evidence type="ECO:0000256" key="3">
    <source>
        <dbReference type="ARBA" id="ARBA00022692"/>
    </source>
</evidence>
<keyword evidence="2" id="KW-1003">Cell membrane</keyword>
<name>A0A9W6P548_9ACTN</name>
<keyword evidence="9" id="KW-1185">Reference proteome</keyword>
<comment type="caution">
    <text evidence="8">The sequence shown here is derived from an EMBL/GenBank/DDBJ whole genome shotgun (WGS) entry which is preliminary data.</text>
</comment>
<evidence type="ECO:0000256" key="4">
    <source>
        <dbReference type="ARBA" id="ARBA00022989"/>
    </source>
</evidence>
<protein>
    <submittedName>
        <fullName evidence="8">Membrane protein</fullName>
    </submittedName>
</protein>
<dbReference type="NCBIfam" id="TIGR03954">
    <property type="entry name" value="integ_memb_HG"/>
    <property type="match status" value="1"/>
</dbReference>
<dbReference type="GO" id="GO:0005886">
    <property type="term" value="C:plasma membrane"/>
    <property type="evidence" value="ECO:0007669"/>
    <property type="project" value="UniProtKB-SubCell"/>
</dbReference>
<comment type="subcellular location">
    <subcellularLocation>
        <location evidence="1">Cell membrane</location>
        <topology evidence="1">Multi-pass membrane protein</topology>
    </subcellularLocation>
</comment>
<sequence length="142" mass="15455">MGKKRLPFTLYRVLAYITSVWLLLLTFLAMPAKYLVGESARFSLVGAPAGTERWFGDDTPLMMFIAVPHGYIYMAFVLVVLWLSLNRRWSAPKTVGVMLSGTIPVVGFFVERRVAATEQAAMDAEAASPAPAQSVTAPAAEG</sequence>
<reference evidence="8" key="1">
    <citation type="submission" date="2023-02" db="EMBL/GenBank/DDBJ databases">
        <title>Nocardiopsis ansamitocini NBRC 112285.</title>
        <authorList>
            <person name="Ichikawa N."/>
            <person name="Sato H."/>
            <person name="Tonouchi N."/>
        </authorList>
    </citation>
    <scope>NUCLEOTIDE SEQUENCE</scope>
    <source>
        <strain evidence="8">NBRC 112285</strain>
    </source>
</reference>
<proteinExistence type="predicted"/>
<dbReference type="PANTHER" id="PTHR40077:SF2">
    <property type="entry name" value="MEMBRANE PROTEIN"/>
    <property type="match status" value="1"/>
</dbReference>
<dbReference type="AlphaFoldDB" id="A0A9W6P548"/>